<dbReference type="Proteomes" id="UP001500618">
    <property type="component" value="Unassembled WGS sequence"/>
</dbReference>
<comment type="caution">
    <text evidence="2">The sequence shown here is derived from an EMBL/GenBank/DDBJ whole genome shotgun (WGS) entry which is preliminary data.</text>
</comment>
<keyword evidence="1" id="KW-0732">Signal</keyword>
<sequence length="382" mass="39182">MPGKLWRLLLPAVLVAALVGFAPAAASVRGATAPGTIVSSKSVTISAVGLPVPVRAWQLHYASTDAKGQPQTGVATVLVPLIPYVHGKRPLLSYQTAEDSLATGCAPSATLPAGTEKELALISLGLAKGWAVVVSDYEGPQSEYGAGYQAGHFVLDAIRATLHFAPAGIAASAPIGLWGYSGGGLASAWAAELQPTYAPEVKLAGVAEGGVPPDLAAVARNIDGGAFAGIYFAVAVGLSRAYPEMDINAILNDKGKQLVASIGTKCITDIAAIGAFHRMAEYSTVPDPLALPRIQQVIAANHLGQHRPAGPIFDFHAIFDELIPIAGDDALAAQYCAEGVTVQHYRDPASEHASLAVTGAPLAVAYLADRFAAKPAPSTCAS</sequence>
<feature type="chain" id="PRO_5045350755" evidence="1">
    <location>
        <begin position="25"/>
        <end position="382"/>
    </location>
</feature>
<protein>
    <submittedName>
        <fullName evidence="2">Lipase family protein</fullName>
    </submittedName>
</protein>
<name>A0ABN2IKZ3_9ACTN</name>
<gene>
    <name evidence="2" type="ORF">GCM10009765_65730</name>
</gene>
<dbReference type="PANTHER" id="PTHR34853:SF1">
    <property type="entry name" value="LIPASE 5"/>
    <property type="match status" value="1"/>
</dbReference>
<keyword evidence="3" id="KW-1185">Reference proteome</keyword>
<dbReference type="PIRSF" id="PIRSF029171">
    <property type="entry name" value="Esterase_LipA"/>
    <property type="match status" value="1"/>
</dbReference>
<dbReference type="Gene3D" id="1.10.260.130">
    <property type="match status" value="1"/>
</dbReference>
<evidence type="ECO:0000313" key="2">
    <source>
        <dbReference type="EMBL" id="GAA1707099.1"/>
    </source>
</evidence>
<dbReference type="InterPro" id="IPR005152">
    <property type="entry name" value="Lipase_secreted"/>
</dbReference>
<dbReference type="PANTHER" id="PTHR34853">
    <property type="match status" value="1"/>
</dbReference>
<dbReference type="Pfam" id="PF03583">
    <property type="entry name" value="LIP"/>
    <property type="match status" value="1"/>
</dbReference>
<feature type="signal peptide" evidence="1">
    <location>
        <begin position="1"/>
        <end position="24"/>
    </location>
</feature>
<evidence type="ECO:0000256" key="1">
    <source>
        <dbReference type="SAM" id="SignalP"/>
    </source>
</evidence>
<dbReference type="Gene3D" id="3.40.50.1820">
    <property type="entry name" value="alpha/beta hydrolase"/>
    <property type="match status" value="1"/>
</dbReference>
<dbReference type="SUPFAM" id="SSF53474">
    <property type="entry name" value="alpha/beta-Hydrolases"/>
    <property type="match status" value="1"/>
</dbReference>
<dbReference type="EMBL" id="BAAANY010000031">
    <property type="protein sequence ID" value="GAA1707099.1"/>
    <property type="molecule type" value="Genomic_DNA"/>
</dbReference>
<proteinExistence type="predicted"/>
<organism evidence="2 3">
    <name type="scientific">Fodinicola feengrottensis</name>
    <dbReference type="NCBI Taxonomy" id="435914"/>
    <lineage>
        <taxon>Bacteria</taxon>
        <taxon>Bacillati</taxon>
        <taxon>Actinomycetota</taxon>
        <taxon>Actinomycetes</taxon>
        <taxon>Mycobacteriales</taxon>
        <taxon>Fodinicola</taxon>
    </lineage>
</organism>
<reference evidence="2 3" key="1">
    <citation type="journal article" date="2019" name="Int. J. Syst. Evol. Microbiol.">
        <title>The Global Catalogue of Microorganisms (GCM) 10K type strain sequencing project: providing services to taxonomists for standard genome sequencing and annotation.</title>
        <authorList>
            <consortium name="The Broad Institute Genomics Platform"/>
            <consortium name="The Broad Institute Genome Sequencing Center for Infectious Disease"/>
            <person name="Wu L."/>
            <person name="Ma J."/>
        </authorList>
    </citation>
    <scope>NUCLEOTIDE SEQUENCE [LARGE SCALE GENOMIC DNA]</scope>
    <source>
        <strain evidence="2 3">JCM 14718</strain>
    </source>
</reference>
<evidence type="ECO:0000313" key="3">
    <source>
        <dbReference type="Proteomes" id="UP001500618"/>
    </source>
</evidence>
<accession>A0ABN2IKZ3</accession>
<dbReference type="RefSeq" id="WP_344314101.1">
    <property type="nucleotide sequence ID" value="NZ_BAAANY010000031.1"/>
</dbReference>
<dbReference type="InterPro" id="IPR029058">
    <property type="entry name" value="AB_hydrolase_fold"/>
</dbReference>